<gene>
    <name evidence="2" type="ORF">FE257_011846</name>
</gene>
<dbReference type="EMBL" id="VCAU01000008">
    <property type="protein sequence ID" value="KAF9893414.1"/>
    <property type="molecule type" value="Genomic_DNA"/>
</dbReference>
<accession>A0AAD4GX34</accession>
<keyword evidence="1" id="KW-0732">Signal</keyword>
<keyword evidence="3" id="KW-1185">Reference proteome</keyword>
<organism evidence="2 3">
    <name type="scientific">Aspergillus nanangensis</name>
    <dbReference type="NCBI Taxonomy" id="2582783"/>
    <lineage>
        <taxon>Eukaryota</taxon>
        <taxon>Fungi</taxon>
        <taxon>Dikarya</taxon>
        <taxon>Ascomycota</taxon>
        <taxon>Pezizomycotina</taxon>
        <taxon>Eurotiomycetes</taxon>
        <taxon>Eurotiomycetidae</taxon>
        <taxon>Eurotiales</taxon>
        <taxon>Aspergillaceae</taxon>
        <taxon>Aspergillus</taxon>
        <taxon>Aspergillus subgen. Circumdati</taxon>
    </lineage>
</organism>
<feature type="chain" id="PRO_5041945270" evidence="1">
    <location>
        <begin position="22"/>
        <end position="119"/>
    </location>
</feature>
<feature type="signal peptide" evidence="1">
    <location>
        <begin position="1"/>
        <end position="21"/>
    </location>
</feature>
<dbReference type="Proteomes" id="UP001194746">
    <property type="component" value="Unassembled WGS sequence"/>
</dbReference>
<evidence type="ECO:0000256" key="1">
    <source>
        <dbReference type="SAM" id="SignalP"/>
    </source>
</evidence>
<reference evidence="2" key="1">
    <citation type="journal article" date="2019" name="Beilstein J. Org. Chem.">
        <title>Nanangenines: drimane sesquiterpenoids as the dominant metabolite cohort of a novel Australian fungus, Aspergillus nanangensis.</title>
        <authorList>
            <person name="Lacey H.J."/>
            <person name="Gilchrist C.L.M."/>
            <person name="Crombie A."/>
            <person name="Kalaitzis J.A."/>
            <person name="Vuong D."/>
            <person name="Rutledge P.J."/>
            <person name="Turner P."/>
            <person name="Pitt J.I."/>
            <person name="Lacey E."/>
            <person name="Chooi Y.H."/>
            <person name="Piggott A.M."/>
        </authorList>
    </citation>
    <scope>NUCLEOTIDE SEQUENCE</scope>
    <source>
        <strain evidence="2">MST-FP2251</strain>
    </source>
</reference>
<comment type="caution">
    <text evidence="2">The sequence shown here is derived from an EMBL/GenBank/DDBJ whole genome shotgun (WGS) entry which is preliminary data.</text>
</comment>
<protein>
    <submittedName>
        <fullName evidence="2">Uncharacterized protein</fullName>
    </submittedName>
</protein>
<evidence type="ECO:0000313" key="3">
    <source>
        <dbReference type="Proteomes" id="UP001194746"/>
    </source>
</evidence>
<reference evidence="2" key="2">
    <citation type="submission" date="2020-02" db="EMBL/GenBank/DDBJ databases">
        <authorList>
            <person name="Gilchrist C.L.M."/>
            <person name="Chooi Y.-H."/>
        </authorList>
    </citation>
    <scope>NUCLEOTIDE SEQUENCE</scope>
    <source>
        <strain evidence="2">MST-FP2251</strain>
    </source>
</reference>
<feature type="non-terminal residue" evidence="2">
    <location>
        <position position="119"/>
    </location>
</feature>
<proteinExistence type="predicted"/>
<name>A0AAD4GX34_ASPNN</name>
<evidence type="ECO:0000313" key="2">
    <source>
        <dbReference type="EMBL" id="KAF9893414.1"/>
    </source>
</evidence>
<sequence>MRATGWTQALLLINLYPLVDALSCNKGSIKSLLPHGANVLYASHHPANATFTPPVEYNTGAFRQASYILPRSACIFQANLTLPGDTQHSIGVVLPDNWNGRFLTAGNGGFSGSVSWEAI</sequence>
<dbReference type="AlphaFoldDB" id="A0AAD4GX34"/>